<evidence type="ECO:0000256" key="1">
    <source>
        <dbReference type="SAM" id="MobiDB-lite"/>
    </source>
</evidence>
<feature type="compositionally biased region" description="Basic and acidic residues" evidence="1">
    <location>
        <begin position="227"/>
        <end position="239"/>
    </location>
</feature>
<feature type="transmembrane region" description="Helical" evidence="2">
    <location>
        <begin position="12"/>
        <end position="32"/>
    </location>
</feature>
<dbReference type="EMBL" id="KV425884">
    <property type="protein sequence ID" value="KZW03242.1"/>
    <property type="molecule type" value="Genomic_DNA"/>
</dbReference>
<gene>
    <name evidence="3" type="ORF">EXIGLDRAFT_725698</name>
</gene>
<sequence length="526" mass="57018">MSLSTATLKGTLYTLALYASACGLGLVLLAGVTSVSLAKYASNLLHGWSRSPMYRLRGSQKRRRSTQGVDRECRLTTDSAYESCRQCSQGVSVTSALDCAGAMEYLAPPIHLVEPLGQPRSRDVSCPGAEVETVVESGVADAAETPRICTDTPAAASPVSLSSTPPSTSSSPTTTEFPFTPESSFTCSEPATKTDLLDAAWNDVVTDTARAVRGVSIETRPVLVIPRDGKRDDQLHDDSPTEQEQALFPPTSSPEASSLSCSEPDDSGGFQGTTAELSDSYDYYDSSTDLDALALHAGMQQYEDSGPAWDFSMHGFDNPFLDPADELECPTSPITTTVPNAHDNNDTNDFWDGRKPICDISKNIFDTRFIPVLEDSSNTEPYVSTPHLNILQDELETAHAVPAHVVFDFGVPAPTIEISPPEPDFATIAGHPPYEPVPPQDEVWGLQLAVVGTGCVAWQPTVALVVEDPTHPEVLSYRLLEHGIWKKAWCTYEGPLLIWYIVDDDGSSRRVRPRDIDPTTLQYNAE</sequence>
<evidence type="ECO:0000256" key="2">
    <source>
        <dbReference type="SAM" id="Phobius"/>
    </source>
</evidence>
<keyword evidence="2" id="KW-0472">Membrane</keyword>
<proteinExistence type="predicted"/>
<name>A0A165Q8J9_EXIGL</name>
<dbReference type="Proteomes" id="UP000077266">
    <property type="component" value="Unassembled WGS sequence"/>
</dbReference>
<reference evidence="3 4" key="1">
    <citation type="journal article" date="2016" name="Mol. Biol. Evol.">
        <title>Comparative Genomics of Early-Diverging Mushroom-Forming Fungi Provides Insights into the Origins of Lignocellulose Decay Capabilities.</title>
        <authorList>
            <person name="Nagy L.G."/>
            <person name="Riley R."/>
            <person name="Tritt A."/>
            <person name="Adam C."/>
            <person name="Daum C."/>
            <person name="Floudas D."/>
            <person name="Sun H."/>
            <person name="Yadav J.S."/>
            <person name="Pangilinan J."/>
            <person name="Larsson K.H."/>
            <person name="Matsuura K."/>
            <person name="Barry K."/>
            <person name="Labutti K."/>
            <person name="Kuo R."/>
            <person name="Ohm R.A."/>
            <person name="Bhattacharya S.S."/>
            <person name="Shirouzu T."/>
            <person name="Yoshinaga Y."/>
            <person name="Martin F.M."/>
            <person name="Grigoriev I.V."/>
            <person name="Hibbett D.S."/>
        </authorList>
    </citation>
    <scope>NUCLEOTIDE SEQUENCE [LARGE SCALE GENOMIC DNA]</scope>
    <source>
        <strain evidence="3 4">HHB12029</strain>
    </source>
</reference>
<keyword evidence="2" id="KW-0812">Transmembrane</keyword>
<accession>A0A165Q8J9</accession>
<feature type="region of interest" description="Disordered" evidence="1">
    <location>
        <begin position="225"/>
        <end position="274"/>
    </location>
</feature>
<dbReference type="OrthoDB" id="10665510at2759"/>
<evidence type="ECO:0000313" key="3">
    <source>
        <dbReference type="EMBL" id="KZW03242.1"/>
    </source>
</evidence>
<feature type="compositionally biased region" description="Low complexity" evidence="1">
    <location>
        <begin position="152"/>
        <end position="186"/>
    </location>
</feature>
<keyword evidence="2" id="KW-1133">Transmembrane helix</keyword>
<protein>
    <submittedName>
        <fullName evidence="3">Uncharacterized protein</fullName>
    </submittedName>
</protein>
<dbReference type="AlphaFoldDB" id="A0A165Q8J9"/>
<dbReference type="InParanoid" id="A0A165Q8J9"/>
<feature type="region of interest" description="Disordered" evidence="1">
    <location>
        <begin position="152"/>
        <end position="188"/>
    </location>
</feature>
<keyword evidence="4" id="KW-1185">Reference proteome</keyword>
<evidence type="ECO:0000313" key="4">
    <source>
        <dbReference type="Proteomes" id="UP000077266"/>
    </source>
</evidence>
<organism evidence="3 4">
    <name type="scientific">Exidia glandulosa HHB12029</name>
    <dbReference type="NCBI Taxonomy" id="1314781"/>
    <lineage>
        <taxon>Eukaryota</taxon>
        <taxon>Fungi</taxon>
        <taxon>Dikarya</taxon>
        <taxon>Basidiomycota</taxon>
        <taxon>Agaricomycotina</taxon>
        <taxon>Agaricomycetes</taxon>
        <taxon>Auriculariales</taxon>
        <taxon>Exidiaceae</taxon>
        <taxon>Exidia</taxon>
    </lineage>
</organism>
<feature type="compositionally biased region" description="Low complexity" evidence="1">
    <location>
        <begin position="249"/>
        <end position="262"/>
    </location>
</feature>